<dbReference type="eggNOG" id="COG5263">
    <property type="taxonomic scope" value="Bacteria"/>
</dbReference>
<dbReference type="Gene3D" id="2.60.120.260">
    <property type="entry name" value="Galactose-binding domain-like"/>
    <property type="match status" value="1"/>
</dbReference>
<keyword evidence="2" id="KW-0732">Signal</keyword>
<proteinExistence type="predicted"/>
<reference evidence="3 4" key="1">
    <citation type="submission" date="2016-10" db="EMBL/GenBank/DDBJ databases">
        <authorList>
            <person name="de Groot N.N."/>
        </authorList>
    </citation>
    <scope>NUCLEOTIDE SEQUENCE [LARGE SCALE GENOMIC DNA]</scope>
    <source>
        <strain evidence="3 4">AR40</strain>
    </source>
</reference>
<accession>A0A1H9RL90</accession>
<dbReference type="EMBL" id="FOGJ01000010">
    <property type="protein sequence ID" value="SER73348.1"/>
    <property type="molecule type" value="Genomic_DNA"/>
</dbReference>
<dbReference type="RefSeq" id="WP_074755790.1">
    <property type="nucleotide sequence ID" value="NZ_FOGJ01000010.1"/>
</dbReference>
<evidence type="ECO:0000256" key="2">
    <source>
        <dbReference type="SAM" id="SignalP"/>
    </source>
</evidence>
<feature type="signal peptide" evidence="2">
    <location>
        <begin position="1"/>
        <end position="32"/>
    </location>
</feature>
<sequence length="497" mass="56199">MKYLNHFLKQASSLSLCIPVAGMMLSSFNVCAADSYDTLGEKFYDNGDVIYENSSIAGVSSGPSEDVVFEIEETTLITGIWTYHWYPDDVDEWEYAYVWIESEEGDEYGPWSVQAEQGQGGKENVNWYAFPNVTLEPGTYYLYDSNASTWSYAYDTDNKGMCMIRGTVVDGSSSSKTSKSGNLLTNPSFEDGLDGWEDPDGIWNNDPDTTAHDATDGDHFAWPSDGASEDTYIYQDVYVDSDAEGQTAVLSAMLSTYDQNPTDLARLELIFLNSKGKVIDSYSKEQRDIEWAKFTISAEVPDGTTTIRVMLHGIRYNGSLIDSYFDDVSLTLSGDAVSSTKNSKSDDDSYYYMFSYYTFTIPSYWGEPEYDNDGTVYFYGEDEYDLPLIMLTYEPIENYFDSGEVNGLTDEEAIEILESFKDTLEEDAYYISETEEITIAGYPAIIYTATVSLFGDNDIRIAHFMDSDYFYELLLIEYEDSDTSYLEDLDYIVSTFE</sequence>
<protein>
    <submittedName>
        <fullName evidence="3">Uncharacterized protein</fullName>
    </submittedName>
</protein>
<dbReference type="OrthoDB" id="1096764at2"/>
<organism evidence="3 4">
    <name type="scientific">Butyrivibrio fibrisolvens</name>
    <dbReference type="NCBI Taxonomy" id="831"/>
    <lineage>
        <taxon>Bacteria</taxon>
        <taxon>Bacillati</taxon>
        <taxon>Bacillota</taxon>
        <taxon>Clostridia</taxon>
        <taxon>Lachnospirales</taxon>
        <taxon>Lachnospiraceae</taxon>
        <taxon>Butyrivibrio</taxon>
    </lineage>
</organism>
<gene>
    <name evidence="3" type="ORF">SAMN04487884_11016</name>
</gene>
<dbReference type="Proteomes" id="UP000182584">
    <property type="component" value="Unassembled WGS sequence"/>
</dbReference>
<evidence type="ECO:0000313" key="3">
    <source>
        <dbReference type="EMBL" id="SER73348.1"/>
    </source>
</evidence>
<feature type="region of interest" description="Disordered" evidence="1">
    <location>
        <begin position="172"/>
        <end position="195"/>
    </location>
</feature>
<dbReference type="AlphaFoldDB" id="A0A1H9RL90"/>
<name>A0A1H9RL90_BUTFI</name>
<evidence type="ECO:0000256" key="1">
    <source>
        <dbReference type="SAM" id="MobiDB-lite"/>
    </source>
</evidence>
<evidence type="ECO:0000313" key="4">
    <source>
        <dbReference type="Proteomes" id="UP000182584"/>
    </source>
</evidence>
<feature type="chain" id="PRO_5010293020" evidence="2">
    <location>
        <begin position="33"/>
        <end position="497"/>
    </location>
</feature>